<evidence type="ECO:0000313" key="3">
    <source>
        <dbReference type="Proteomes" id="UP001205965"/>
    </source>
</evidence>
<comment type="caution">
    <text evidence="2">The sequence shown here is derived from an EMBL/GenBank/DDBJ whole genome shotgun (WGS) entry which is preliminary data.</text>
</comment>
<evidence type="ECO:0008006" key="4">
    <source>
        <dbReference type="Google" id="ProtNLM"/>
    </source>
</evidence>
<keyword evidence="3" id="KW-1185">Reference proteome</keyword>
<dbReference type="Proteomes" id="UP001205965">
    <property type="component" value="Unassembled WGS sequence"/>
</dbReference>
<gene>
    <name evidence="2" type="ORF">NYP18_09290</name>
</gene>
<keyword evidence="1" id="KW-0472">Membrane</keyword>
<organism evidence="2 3">
    <name type="scientific">Corynebacterium lemuris</name>
    <dbReference type="NCBI Taxonomy" id="1859292"/>
    <lineage>
        <taxon>Bacteria</taxon>
        <taxon>Bacillati</taxon>
        <taxon>Actinomycetota</taxon>
        <taxon>Actinomycetes</taxon>
        <taxon>Mycobacteriales</taxon>
        <taxon>Corynebacteriaceae</taxon>
        <taxon>Corynebacterium</taxon>
    </lineage>
</organism>
<keyword evidence="1" id="KW-1133">Transmembrane helix</keyword>
<sequence>MEPPADITDAWGVLAVAVTTAGTVLVAWLTARAKKGSDHQDKEAEPVIREVEHKANLQPVVDGLARRLAELQIIAQEKYPDALSFIRLVGHLHPDLKEKIPGRVRDDL</sequence>
<name>A0ABT2FZG5_9CORY</name>
<evidence type="ECO:0000313" key="2">
    <source>
        <dbReference type="EMBL" id="MCS5479853.1"/>
    </source>
</evidence>
<proteinExistence type="predicted"/>
<dbReference type="RefSeq" id="WP_259427924.1">
    <property type="nucleotide sequence ID" value="NZ_JANWTC010000006.1"/>
</dbReference>
<protein>
    <recommendedName>
        <fullName evidence="4">Secreted protein</fullName>
    </recommendedName>
</protein>
<accession>A0ABT2FZG5</accession>
<reference evidence="2 3" key="1">
    <citation type="submission" date="2022-08" db="EMBL/GenBank/DDBJ databases">
        <title>YIM 101645 draft genome.</title>
        <authorList>
            <person name="Chen X."/>
        </authorList>
    </citation>
    <scope>NUCLEOTIDE SEQUENCE [LARGE SCALE GENOMIC DNA]</scope>
    <source>
        <strain evidence="2 3">YIM 101645</strain>
    </source>
</reference>
<dbReference type="EMBL" id="JANWTC010000006">
    <property type="protein sequence ID" value="MCS5479853.1"/>
    <property type="molecule type" value="Genomic_DNA"/>
</dbReference>
<feature type="transmembrane region" description="Helical" evidence="1">
    <location>
        <begin position="12"/>
        <end position="31"/>
    </location>
</feature>
<keyword evidence="1" id="KW-0812">Transmembrane</keyword>
<evidence type="ECO:0000256" key="1">
    <source>
        <dbReference type="SAM" id="Phobius"/>
    </source>
</evidence>